<protein>
    <submittedName>
        <fullName evidence="1">Uncharacterized protein</fullName>
    </submittedName>
</protein>
<organism evidence="1 2">
    <name type="scientific">Phialemonium thermophilum</name>
    <dbReference type="NCBI Taxonomy" id="223376"/>
    <lineage>
        <taxon>Eukaryota</taxon>
        <taxon>Fungi</taxon>
        <taxon>Dikarya</taxon>
        <taxon>Ascomycota</taxon>
        <taxon>Pezizomycotina</taxon>
        <taxon>Sordariomycetes</taxon>
        <taxon>Sordariomycetidae</taxon>
        <taxon>Cephalothecales</taxon>
        <taxon>Cephalothecaceae</taxon>
        <taxon>Phialemonium</taxon>
    </lineage>
</organism>
<proteinExistence type="predicted"/>
<evidence type="ECO:0000313" key="1">
    <source>
        <dbReference type="EMBL" id="KAL1845855.1"/>
    </source>
</evidence>
<name>A0ABR3VV99_9PEZI</name>
<reference evidence="1 2" key="1">
    <citation type="journal article" date="2024" name="Commun. Biol.">
        <title>Comparative genomic analysis of thermophilic fungi reveals convergent evolutionary adaptations and gene losses.</title>
        <authorList>
            <person name="Steindorff A.S."/>
            <person name="Aguilar-Pontes M.V."/>
            <person name="Robinson A.J."/>
            <person name="Andreopoulos B."/>
            <person name="LaButti K."/>
            <person name="Kuo A."/>
            <person name="Mondo S."/>
            <person name="Riley R."/>
            <person name="Otillar R."/>
            <person name="Haridas S."/>
            <person name="Lipzen A."/>
            <person name="Grimwood J."/>
            <person name="Schmutz J."/>
            <person name="Clum A."/>
            <person name="Reid I.D."/>
            <person name="Moisan M.C."/>
            <person name="Butler G."/>
            <person name="Nguyen T.T.M."/>
            <person name="Dewar K."/>
            <person name="Conant G."/>
            <person name="Drula E."/>
            <person name="Henrissat B."/>
            <person name="Hansel C."/>
            <person name="Singer S."/>
            <person name="Hutchinson M.I."/>
            <person name="de Vries R.P."/>
            <person name="Natvig D.O."/>
            <person name="Powell A.J."/>
            <person name="Tsang A."/>
            <person name="Grigoriev I.V."/>
        </authorList>
    </citation>
    <scope>NUCLEOTIDE SEQUENCE [LARGE SCALE GENOMIC DNA]</scope>
    <source>
        <strain evidence="1 2">ATCC 24622</strain>
    </source>
</reference>
<sequence length="152" mass="17255">MTVETSGSTIPRFFFFFDLAYQQLPCSFSLLAPEYVPNVVAARDAGLGVAFTSCGSKDLAAHGQVAPTLHEPPGFAVHCPRVHRERRPTTDTLLAQRRCHHRDTPHVGWSLEVEEEQNPLWLGRMTFRAGWWNLFLSMMHASEETVHRPRAR</sequence>
<accession>A0ABR3VV99</accession>
<comment type="caution">
    <text evidence="1">The sequence shown here is derived from an EMBL/GenBank/DDBJ whole genome shotgun (WGS) entry which is preliminary data.</text>
</comment>
<gene>
    <name evidence="1" type="ORF">VTK73DRAFT_425</name>
</gene>
<keyword evidence="2" id="KW-1185">Reference proteome</keyword>
<dbReference type="Proteomes" id="UP001586593">
    <property type="component" value="Unassembled WGS sequence"/>
</dbReference>
<evidence type="ECO:0000313" key="2">
    <source>
        <dbReference type="Proteomes" id="UP001586593"/>
    </source>
</evidence>
<dbReference type="EMBL" id="JAZHXJ010001073">
    <property type="protein sequence ID" value="KAL1845855.1"/>
    <property type="molecule type" value="Genomic_DNA"/>
</dbReference>